<dbReference type="EMBL" id="FONR01000011">
    <property type="protein sequence ID" value="SFF72203.1"/>
    <property type="molecule type" value="Genomic_DNA"/>
</dbReference>
<dbReference type="InterPro" id="IPR052016">
    <property type="entry name" value="Bact_Sigma-Reg"/>
</dbReference>
<dbReference type="SMART" id="SM00091">
    <property type="entry name" value="PAS"/>
    <property type="match status" value="1"/>
</dbReference>
<dbReference type="Gene3D" id="3.60.40.10">
    <property type="entry name" value="PPM-type phosphatase domain"/>
    <property type="match status" value="1"/>
</dbReference>
<protein>
    <submittedName>
        <fullName evidence="4">PAS domain S-box-containing protein</fullName>
    </submittedName>
</protein>
<evidence type="ECO:0000256" key="2">
    <source>
        <dbReference type="SAM" id="Coils"/>
    </source>
</evidence>
<dbReference type="InterPro" id="IPR035965">
    <property type="entry name" value="PAS-like_dom_sf"/>
</dbReference>
<dbReference type="SMART" id="SM00331">
    <property type="entry name" value="PP2C_SIG"/>
    <property type="match status" value="1"/>
</dbReference>
<accession>A0A1I2L063</accession>
<sequence>MGGVRTVTSGRQGERVVRERIDYRALFAATPSPYLVLGRDLVIVDVNRAYLLATGRTRAELVGRYIFDAFPDNPADPGADGVRNLSASLHWVLRSKEPDTMAVQKYDIPVTSRPGAFEERWWSPINTPVLGPDGQVEWIIHRVEDVTEFVLSRLPRAQRAGVLGEREAMEAELYARARELQQLNEELRKAHARERQIAVALQEAMLRSPDLAGHQDIAVRYMPAAGSLNVCGDWYDVVDLPGGFAVAVGDVVGHGLEAAATMGMLRSALSAAVRALHEPARALEVLGLYARSVEGALATTAAEAVIDNRVHRIRYSSAGHLPPVLVHPGGSFDLLDQATDPPLGARPRHLSRLQAELPYTPGDTLVLYTDGLIERRGEDIDVGLRRLTDTLTRHTRLAPERLADMLLARLGVSSGGRDDVALVVVRL</sequence>
<reference evidence="4 5" key="1">
    <citation type="submission" date="2016-10" db="EMBL/GenBank/DDBJ databases">
        <authorList>
            <person name="de Groot N.N."/>
        </authorList>
    </citation>
    <scope>NUCLEOTIDE SEQUENCE [LARGE SCALE GENOMIC DNA]</scope>
    <source>
        <strain evidence="4 5">OK461</strain>
    </source>
</reference>
<dbReference type="Pfam" id="PF07228">
    <property type="entry name" value="SpoIIE"/>
    <property type="match status" value="1"/>
</dbReference>
<proteinExistence type="predicted"/>
<dbReference type="SUPFAM" id="SSF81606">
    <property type="entry name" value="PP2C-like"/>
    <property type="match status" value="1"/>
</dbReference>
<dbReference type="PROSITE" id="PS51746">
    <property type="entry name" value="PPM_2"/>
    <property type="match status" value="1"/>
</dbReference>
<dbReference type="GO" id="GO:0016791">
    <property type="term" value="F:phosphatase activity"/>
    <property type="evidence" value="ECO:0007669"/>
    <property type="project" value="TreeGrafter"/>
</dbReference>
<evidence type="ECO:0000259" key="3">
    <source>
        <dbReference type="PROSITE" id="PS51746"/>
    </source>
</evidence>
<gene>
    <name evidence="4" type="ORF">SAMN02787118_11190</name>
</gene>
<feature type="domain" description="PPM-type phosphatase" evidence="3">
    <location>
        <begin position="216"/>
        <end position="427"/>
    </location>
</feature>
<dbReference type="RefSeq" id="WP_075029952.1">
    <property type="nucleotide sequence ID" value="NZ_FONR01000011.1"/>
</dbReference>
<dbReference type="InterPro" id="IPR001932">
    <property type="entry name" value="PPM-type_phosphatase-like_dom"/>
</dbReference>
<dbReference type="Proteomes" id="UP000181942">
    <property type="component" value="Unassembled WGS sequence"/>
</dbReference>
<organism evidence="4 5">
    <name type="scientific">Streptomyces mirabilis</name>
    <dbReference type="NCBI Taxonomy" id="68239"/>
    <lineage>
        <taxon>Bacteria</taxon>
        <taxon>Bacillati</taxon>
        <taxon>Actinomycetota</taxon>
        <taxon>Actinomycetes</taxon>
        <taxon>Kitasatosporales</taxon>
        <taxon>Streptomycetaceae</taxon>
        <taxon>Streptomyces</taxon>
    </lineage>
</organism>
<keyword evidence="2" id="KW-0175">Coiled coil</keyword>
<dbReference type="Pfam" id="PF08448">
    <property type="entry name" value="PAS_4"/>
    <property type="match status" value="1"/>
</dbReference>
<evidence type="ECO:0000313" key="4">
    <source>
        <dbReference type="EMBL" id="SFF72203.1"/>
    </source>
</evidence>
<evidence type="ECO:0000313" key="5">
    <source>
        <dbReference type="Proteomes" id="UP000181942"/>
    </source>
</evidence>
<evidence type="ECO:0000256" key="1">
    <source>
        <dbReference type="ARBA" id="ARBA00022801"/>
    </source>
</evidence>
<dbReference type="PANTHER" id="PTHR43156">
    <property type="entry name" value="STAGE II SPORULATION PROTEIN E-RELATED"/>
    <property type="match status" value="1"/>
</dbReference>
<dbReference type="InterPro" id="IPR036457">
    <property type="entry name" value="PPM-type-like_dom_sf"/>
</dbReference>
<feature type="coiled-coil region" evidence="2">
    <location>
        <begin position="166"/>
        <end position="197"/>
    </location>
</feature>
<dbReference type="InterPro" id="IPR000014">
    <property type="entry name" value="PAS"/>
</dbReference>
<keyword evidence="1" id="KW-0378">Hydrolase</keyword>
<dbReference type="InterPro" id="IPR013656">
    <property type="entry name" value="PAS_4"/>
</dbReference>
<dbReference type="PANTHER" id="PTHR43156:SF2">
    <property type="entry name" value="STAGE II SPORULATION PROTEIN E"/>
    <property type="match status" value="1"/>
</dbReference>
<dbReference type="AlphaFoldDB" id="A0A1I2L063"/>
<dbReference type="SUPFAM" id="SSF55785">
    <property type="entry name" value="PYP-like sensor domain (PAS domain)"/>
    <property type="match status" value="1"/>
</dbReference>
<dbReference type="Gene3D" id="3.30.450.20">
    <property type="entry name" value="PAS domain"/>
    <property type="match status" value="1"/>
</dbReference>
<dbReference type="CDD" id="cd00130">
    <property type="entry name" value="PAS"/>
    <property type="match status" value="1"/>
</dbReference>
<name>A0A1I2L063_9ACTN</name>